<protein>
    <submittedName>
        <fullName evidence="4">Isochorismatase family protein</fullName>
    </submittedName>
</protein>
<dbReference type="PANTHER" id="PTHR43540">
    <property type="entry name" value="PEROXYUREIDOACRYLATE/UREIDOACRYLATE AMIDOHYDROLASE-RELATED"/>
    <property type="match status" value="1"/>
</dbReference>
<evidence type="ECO:0000313" key="4">
    <source>
        <dbReference type="EMBL" id="TCZ75250.1"/>
    </source>
</evidence>
<keyword evidence="5" id="KW-1185">Reference proteome</keyword>
<organism evidence="4 5">
    <name type="scientific">Paenibacillus albiflavus</name>
    <dbReference type="NCBI Taxonomy" id="2545760"/>
    <lineage>
        <taxon>Bacteria</taxon>
        <taxon>Bacillati</taxon>
        <taxon>Bacillota</taxon>
        <taxon>Bacilli</taxon>
        <taxon>Bacillales</taxon>
        <taxon>Paenibacillaceae</taxon>
        <taxon>Paenibacillus</taxon>
    </lineage>
</organism>
<comment type="caution">
    <text evidence="4">The sequence shown here is derived from an EMBL/GenBank/DDBJ whole genome shotgun (WGS) entry which is preliminary data.</text>
</comment>
<reference evidence="4 5" key="1">
    <citation type="submission" date="2019-03" db="EMBL/GenBank/DDBJ databases">
        <authorList>
            <person name="Kim M.K.M."/>
        </authorList>
    </citation>
    <scope>NUCLEOTIDE SEQUENCE [LARGE SCALE GENOMIC DNA]</scope>
    <source>
        <strain evidence="4 5">18JY21-1</strain>
    </source>
</reference>
<dbReference type="OrthoDB" id="257098at2"/>
<dbReference type="AlphaFoldDB" id="A0A4R4E8S0"/>
<gene>
    <name evidence="4" type="ORF">E0485_17790</name>
</gene>
<evidence type="ECO:0000259" key="3">
    <source>
        <dbReference type="Pfam" id="PF00857"/>
    </source>
</evidence>
<dbReference type="InterPro" id="IPR050272">
    <property type="entry name" value="Isochorismatase-like_hydrls"/>
</dbReference>
<comment type="similarity">
    <text evidence="1">Belongs to the isochorismatase family.</text>
</comment>
<dbReference type="EMBL" id="SKFG01000021">
    <property type="protein sequence ID" value="TCZ75250.1"/>
    <property type="molecule type" value="Genomic_DNA"/>
</dbReference>
<accession>A0A4R4E8S0</accession>
<dbReference type="SUPFAM" id="SSF52499">
    <property type="entry name" value="Isochorismatase-like hydrolases"/>
    <property type="match status" value="1"/>
</dbReference>
<dbReference type="PANTHER" id="PTHR43540:SF6">
    <property type="entry name" value="ISOCHORISMATASE-LIKE DOMAIN-CONTAINING PROTEIN"/>
    <property type="match status" value="1"/>
</dbReference>
<dbReference type="InterPro" id="IPR036380">
    <property type="entry name" value="Isochorismatase-like_sf"/>
</dbReference>
<name>A0A4R4E8S0_9BACL</name>
<evidence type="ECO:0000256" key="1">
    <source>
        <dbReference type="ARBA" id="ARBA00006336"/>
    </source>
</evidence>
<dbReference type="Proteomes" id="UP000295418">
    <property type="component" value="Unassembled WGS sequence"/>
</dbReference>
<keyword evidence="2" id="KW-0378">Hydrolase</keyword>
<dbReference type="GO" id="GO:0016787">
    <property type="term" value="F:hydrolase activity"/>
    <property type="evidence" value="ECO:0007669"/>
    <property type="project" value="UniProtKB-KW"/>
</dbReference>
<dbReference type="RefSeq" id="WP_132419417.1">
    <property type="nucleotide sequence ID" value="NZ_SKFG01000021.1"/>
</dbReference>
<proteinExistence type="inferred from homology"/>
<evidence type="ECO:0000313" key="5">
    <source>
        <dbReference type="Proteomes" id="UP000295418"/>
    </source>
</evidence>
<dbReference type="Pfam" id="PF00857">
    <property type="entry name" value="Isochorismatase"/>
    <property type="match status" value="1"/>
</dbReference>
<feature type="domain" description="Isochorismatase-like" evidence="3">
    <location>
        <begin position="4"/>
        <end position="143"/>
    </location>
</feature>
<dbReference type="Gene3D" id="3.40.50.850">
    <property type="entry name" value="Isochorismatase-like"/>
    <property type="match status" value="1"/>
</dbReference>
<dbReference type="InterPro" id="IPR000868">
    <property type="entry name" value="Isochorismatase-like_dom"/>
</dbReference>
<sequence length="163" mass="18237">MKAAFLVIDMQIGCFQNKGLEPYVDGASEYINAVANIFRDNGQPVIFVQDLEVDGGVGSSGFEIIPQIEVQESEVRIHKEFANSFWQTNLEELLRAQDVEFVLISGFAAEYCALFTYNGAKERGFNAAFLQHGVVGLYPESIQALYRDRPIVAYSIVDMLLKQ</sequence>
<evidence type="ECO:0000256" key="2">
    <source>
        <dbReference type="ARBA" id="ARBA00022801"/>
    </source>
</evidence>